<proteinExistence type="predicted"/>
<dbReference type="Proteomes" id="UP001479933">
    <property type="component" value="Chromosome"/>
</dbReference>
<accession>A0ABZ2TY99</accession>
<dbReference type="PANTHER" id="PTHR10668:SF105">
    <property type="entry name" value="DEHYDROGENASE-RELATED"/>
    <property type="match status" value="1"/>
</dbReference>
<sequence>MTTAVVVGSGPNGLAAAVTLAADGVDVTVLEASDSIGGGTRSGEVTLPGLLHDHCSGFHPLAVDNAFSRQFDLAAHGLRWRHAPVQYTHPLDDGRGAAVWQSVDQTADALGDDGASYRRMFAALAPRFPAIADEFLQPMVHVPRHPLALARFGAYAALPAALLARRWRTPETRALFAGAAAHTFHPLTTPLSSAIGIAMATSAHRWGWPVAQGGSVAITRAMASLLTSYGGAIETGVTVRDHRDLDRPDILMLDTTPSAAADILGATQPPRISKAYRRFRHGPAAFQVSFAVDDGIPWEHRPSRSAATVHVGGTLDEVVAAERAVWDGTMPARPFVLVGQQSVADPDRAVDGVHPVDTYAHVPAGWSGDATEIITAQIERFAPGFRQRIRATHVQSVRGLEGSNANYVAGDIVGGACTPRQLVFRPRVTLRPYFTGAPGAYLCSASAPPGAGAHGMAGWNAARAALTDLARTRR</sequence>
<evidence type="ECO:0000313" key="2">
    <source>
        <dbReference type="Proteomes" id="UP001479933"/>
    </source>
</evidence>
<gene>
    <name evidence="1" type="ORF">RVF87_14760</name>
</gene>
<dbReference type="InterPro" id="IPR036188">
    <property type="entry name" value="FAD/NAD-bd_sf"/>
</dbReference>
<name>A0ABZ2TY99_9ACTN</name>
<reference evidence="1 2" key="1">
    <citation type="journal article" date="2023" name="Virus Evol.">
        <title>Computational host range prediction-The good, the bad, and the ugly.</title>
        <authorList>
            <person name="Howell A.A."/>
            <person name="Versoza C.J."/>
            <person name="Pfeifer S.P."/>
        </authorList>
    </citation>
    <scope>NUCLEOTIDE SEQUENCE [LARGE SCALE GENOMIC DNA]</scope>
    <source>
        <strain evidence="1 2">1610/1b</strain>
    </source>
</reference>
<dbReference type="Pfam" id="PF13450">
    <property type="entry name" value="NAD_binding_8"/>
    <property type="match status" value="1"/>
</dbReference>
<dbReference type="RefSeq" id="WP_066162336.1">
    <property type="nucleotide sequence ID" value="NZ_CP136137.1"/>
</dbReference>
<dbReference type="PANTHER" id="PTHR10668">
    <property type="entry name" value="PHYTOENE DEHYDROGENASE"/>
    <property type="match status" value="1"/>
</dbReference>
<dbReference type="EMBL" id="CP136137">
    <property type="protein sequence ID" value="WYY06322.1"/>
    <property type="molecule type" value="Genomic_DNA"/>
</dbReference>
<dbReference type="SUPFAM" id="SSF51905">
    <property type="entry name" value="FAD/NAD(P)-binding domain"/>
    <property type="match status" value="1"/>
</dbReference>
<organism evidence="1 2">
    <name type="scientific">Gordonia hydrophobica</name>
    <dbReference type="NCBI Taxonomy" id="40516"/>
    <lineage>
        <taxon>Bacteria</taxon>
        <taxon>Bacillati</taxon>
        <taxon>Actinomycetota</taxon>
        <taxon>Actinomycetes</taxon>
        <taxon>Mycobacteriales</taxon>
        <taxon>Gordoniaceae</taxon>
        <taxon>Gordonia</taxon>
    </lineage>
</organism>
<dbReference type="Gene3D" id="3.50.50.60">
    <property type="entry name" value="FAD/NAD(P)-binding domain"/>
    <property type="match status" value="1"/>
</dbReference>
<protein>
    <submittedName>
        <fullName evidence="1">NAD(P)/FAD-dependent oxidoreductase</fullName>
    </submittedName>
</protein>
<evidence type="ECO:0000313" key="1">
    <source>
        <dbReference type="EMBL" id="WYY06322.1"/>
    </source>
</evidence>
<keyword evidence="2" id="KW-1185">Reference proteome</keyword>